<dbReference type="InterPro" id="IPR039398">
    <property type="entry name" value="Deltex_fam"/>
</dbReference>
<feature type="compositionally biased region" description="Basic residues" evidence="9">
    <location>
        <begin position="485"/>
        <end position="495"/>
    </location>
</feature>
<dbReference type="PROSITE" id="PS50089">
    <property type="entry name" value="ZF_RING_2"/>
    <property type="match status" value="1"/>
</dbReference>
<dbReference type="SMART" id="SM00506">
    <property type="entry name" value="A1pp"/>
    <property type="match status" value="1"/>
</dbReference>
<dbReference type="KEGG" id="osn:115219254"/>
<feature type="compositionally biased region" description="Polar residues" evidence="9">
    <location>
        <begin position="1250"/>
        <end position="1280"/>
    </location>
</feature>
<feature type="region of interest" description="Disordered" evidence="9">
    <location>
        <begin position="150"/>
        <end position="238"/>
    </location>
</feature>
<evidence type="ECO:0000256" key="5">
    <source>
        <dbReference type="ARBA" id="ARBA00022723"/>
    </source>
</evidence>
<evidence type="ECO:0000256" key="6">
    <source>
        <dbReference type="ARBA" id="ARBA00022771"/>
    </source>
</evidence>
<feature type="region of interest" description="Disordered" evidence="9">
    <location>
        <begin position="405"/>
        <end position="435"/>
    </location>
</feature>
<dbReference type="GO" id="GO:0061630">
    <property type="term" value="F:ubiquitin protein ligase activity"/>
    <property type="evidence" value="ECO:0007669"/>
    <property type="project" value="UniProtKB-EC"/>
</dbReference>
<evidence type="ECO:0000313" key="13">
    <source>
        <dbReference type="RefSeq" id="XP_029645263.1"/>
    </source>
</evidence>
<dbReference type="InterPro" id="IPR039396">
    <property type="entry name" value="Deltex_C"/>
</dbReference>
<proteinExistence type="predicted"/>
<protein>
    <recommendedName>
        <fullName evidence="3">RING-type E3 ubiquitin transferase</fullName>
        <ecNumber evidence="3">2.3.2.27</ecNumber>
    </recommendedName>
</protein>
<dbReference type="RefSeq" id="XP_029645263.1">
    <property type="nucleotide sequence ID" value="XM_029789403.2"/>
</dbReference>
<keyword evidence="7" id="KW-0862">Zinc</keyword>
<feature type="domain" description="RING-type" evidence="10">
    <location>
        <begin position="1349"/>
        <end position="1386"/>
    </location>
</feature>
<comment type="pathway">
    <text evidence="2">Protein modification; protein ubiquitination.</text>
</comment>
<feature type="domain" description="Macro" evidence="11">
    <location>
        <begin position="812"/>
        <end position="1017"/>
    </location>
</feature>
<evidence type="ECO:0000259" key="10">
    <source>
        <dbReference type="PROSITE" id="PS50089"/>
    </source>
</evidence>
<dbReference type="PROSITE" id="PS51154">
    <property type="entry name" value="MACRO"/>
    <property type="match status" value="1"/>
</dbReference>
<evidence type="ECO:0000256" key="9">
    <source>
        <dbReference type="SAM" id="MobiDB-lite"/>
    </source>
</evidence>
<dbReference type="InterPro" id="IPR002589">
    <property type="entry name" value="Macro_dom"/>
</dbReference>
<feature type="compositionally biased region" description="Low complexity" evidence="9">
    <location>
        <begin position="1218"/>
        <end position="1234"/>
    </location>
</feature>
<dbReference type="CDD" id="cd09633">
    <property type="entry name" value="Deltex_C"/>
    <property type="match status" value="1"/>
</dbReference>
<feature type="compositionally biased region" description="Basic residues" evidence="9">
    <location>
        <begin position="749"/>
        <end position="758"/>
    </location>
</feature>
<reference evidence="13 14" key="1">
    <citation type="submission" date="2025-08" db="UniProtKB">
        <authorList>
            <consortium name="RefSeq"/>
        </authorList>
    </citation>
    <scope>IDENTIFICATION</scope>
</reference>
<evidence type="ECO:0000256" key="8">
    <source>
        <dbReference type="PROSITE-ProRule" id="PRU00175"/>
    </source>
</evidence>
<feature type="compositionally biased region" description="Polar residues" evidence="9">
    <location>
        <begin position="623"/>
        <end position="660"/>
    </location>
</feature>
<comment type="catalytic activity">
    <reaction evidence="1">
        <text>S-ubiquitinyl-[E2 ubiquitin-conjugating enzyme]-L-cysteine + [acceptor protein]-L-lysine = [E2 ubiquitin-conjugating enzyme]-L-cysteine + N(6)-ubiquitinyl-[acceptor protein]-L-lysine.</text>
        <dbReference type="EC" id="2.3.2.27"/>
    </reaction>
</comment>
<evidence type="ECO:0000313" key="12">
    <source>
        <dbReference type="Proteomes" id="UP000515154"/>
    </source>
</evidence>
<dbReference type="InterPro" id="IPR017907">
    <property type="entry name" value="Znf_RING_CS"/>
</dbReference>
<organism evidence="12 13">
    <name type="scientific">Octopus sinensis</name>
    <name type="common">East Asian common octopus</name>
    <dbReference type="NCBI Taxonomy" id="2607531"/>
    <lineage>
        <taxon>Eukaryota</taxon>
        <taxon>Metazoa</taxon>
        <taxon>Spiralia</taxon>
        <taxon>Lophotrochozoa</taxon>
        <taxon>Mollusca</taxon>
        <taxon>Cephalopoda</taxon>
        <taxon>Coleoidea</taxon>
        <taxon>Octopodiformes</taxon>
        <taxon>Octopoda</taxon>
        <taxon>Incirrata</taxon>
        <taxon>Octopodidae</taxon>
        <taxon>Octopus</taxon>
    </lineage>
</organism>
<dbReference type="GO" id="GO:0007219">
    <property type="term" value="P:Notch signaling pathway"/>
    <property type="evidence" value="ECO:0007669"/>
    <property type="project" value="InterPro"/>
</dbReference>
<dbReference type="Pfam" id="PF18102">
    <property type="entry name" value="DTC"/>
    <property type="match status" value="1"/>
</dbReference>
<feature type="compositionally biased region" description="Basic and acidic residues" evidence="9">
    <location>
        <begin position="529"/>
        <end position="567"/>
    </location>
</feature>
<feature type="compositionally biased region" description="Basic and acidic residues" evidence="9">
    <location>
        <begin position="294"/>
        <end position="307"/>
    </location>
</feature>
<dbReference type="Pfam" id="PF01661">
    <property type="entry name" value="Macro"/>
    <property type="match status" value="1"/>
</dbReference>
<keyword evidence="5" id="KW-0479">Metal-binding</keyword>
<dbReference type="GO" id="GO:0008270">
    <property type="term" value="F:zinc ion binding"/>
    <property type="evidence" value="ECO:0007669"/>
    <property type="project" value="UniProtKB-KW"/>
</dbReference>
<feature type="compositionally biased region" description="Polar residues" evidence="9">
    <location>
        <begin position="173"/>
        <end position="184"/>
    </location>
</feature>
<feature type="region of interest" description="Disordered" evidence="9">
    <location>
        <begin position="481"/>
        <end position="789"/>
    </location>
</feature>
<dbReference type="Proteomes" id="UP000515154">
    <property type="component" value="Linkage group LG14"/>
</dbReference>
<dbReference type="InterPro" id="IPR043472">
    <property type="entry name" value="Macro_dom-like"/>
</dbReference>
<keyword evidence="12" id="KW-1185">Reference proteome</keyword>
<dbReference type="InterPro" id="IPR012677">
    <property type="entry name" value="Nucleotide-bd_a/b_plait_sf"/>
</dbReference>
<dbReference type="SUPFAM" id="SSF57850">
    <property type="entry name" value="RING/U-box"/>
    <property type="match status" value="1"/>
</dbReference>
<gene>
    <name evidence="13 14" type="primary">LOC115219254</name>
</gene>
<dbReference type="PROSITE" id="PS00518">
    <property type="entry name" value="ZF_RING_1"/>
    <property type="match status" value="1"/>
</dbReference>
<dbReference type="Pfam" id="PF23085">
    <property type="entry name" value="RRM_PARP14_3"/>
    <property type="match status" value="1"/>
</dbReference>
<evidence type="ECO:0000256" key="3">
    <source>
        <dbReference type="ARBA" id="ARBA00012483"/>
    </source>
</evidence>
<dbReference type="RefSeq" id="XP_036364581.1">
    <property type="nucleotide sequence ID" value="XM_036508688.1"/>
</dbReference>
<keyword evidence="6 8" id="KW-0863">Zinc-finger</keyword>
<dbReference type="Gene3D" id="3.30.70.330">
    <property type="match status" value="1"/>
</dbReference>
<dbReference type="InterPro" id="IPR001841">
    <property type="entry name" value="Znf_RING"/>
</dbReference>
<dbReference type="Gene3D" id="3.30.390.130">
    <property type="match status" value="1"/>
</dbReference>
<dbReference type="PANTHER" id="PTHR12622">
    <property type="entry name" value="DELTEX-RELATED"/>
    <property type="match status" value="1"/>
</dbReference>
<feature type="compositionally biased region" description="Basic and acidic residues" evidence="9">
    <location>
        <begin position="1302"/>
        <end position="1331"/>
    </location>
</feature>
<name>A0A6P7T3A3_9MOLL</name>
<accession>A0A6P7T3A3</accession>
<feature type="compositionally biased region" description="Basic and acidic residues" evidence="9">
    <location>
        <begin position="1237"/>
        <end position="1249"/>
    </location>
</feature>
<evidence type="ECO:0000313" key="14">
    <source>
        <dbReference type="RefSeq" id="XP_036364581.1"/>
    </source>
</evidence>
<dbReference type="UniPathway" id="UPA00143"/>
<dbReference type="EC" id="2.3.2.27" evidence="3"/>
<feature type="compositionally biased region" description="Basic and acidic residues" evidence="9">
    <location>
        <begin position="599"/>
        <end position="619"/>
    </location>
</feature>
<feature type="compositionally biased region" description="Basic and acidic residues" evidence="9">
    <location>
        <begin position="701"/>
        <end position="711"/>
    </location>
</feature>
<feature type="compositionally biased region" description="Low complexity" evidence="9">
    <location>
        <begin position="496"/>
        <end position="508"/>
    </location>
</feature>
<feature type="compositionally biased region" description="Basic and acidic residues" evidence="9">
    <location>
        <begin position="154"/>
        <end position="172"/>
    </location>
</feature>
<evidence type="ECO:0000259" key="11">
    <source>
        <dbReference type="PROSITE" id="PS51154"/>
    </source>
</evidence>
<feature type="region of interest" description="Disordered" evidence="9">
    <location>
        <begin position="1214"/>
        <end position="1331"/>
    </location>
</feature>
<feature type="compositionally biased region" description="Polar residues" evidence="9">
    <location>
        <begin position="573"/>
        <end position="594"/>
    </location>
</feature>
<feature type="compositionally biased region" description="Low complexity" evidence="9">
    <location>
        <begin position="192"/>
        <end position="212"/>
    </location>
</feature>
<feature type="region of interest" description="Disordered" evidence="9">
    <location>
        <begin position="1045"/>
        <end position="1097"/>
    </location>
</feature>
<feature type="region of interest" description="Disordered" evidence="9">
    <location>
        <begin position="291"/>
        <end position="318"/>
    </location>
</feature>
<sequence>MCSVCGGMEVHVSNIPENFDKSQLLEYFNGQEHGGSYITDIAYPLRNNEAVLLYKHHKGVQLLTQSNHQLENAQLTLKVLPKPVFVSMTATLDPDITNLLLRNEKYIRELTSIPKVRFGIDKRTSLYGLEGTWYSLECAKVLLEKMQESGSECESPKKSSKDNLNENLDPQKENLSSNSPFHQLNDSKLKDTNMTTTNTTTSPTTTTTTVPTLSCAVADGTSDKQKPESGGYSGIDFDSPRHRRAYMKLARERFLSTFYQPDKSTVVYDEYHYPDSQWELYKKEGRMRNWSTRSNRDDSLDRDKKISDQAGDSLLKPDGCDAAKPQCHDLNHLDKVQGQWLKEADHRDSSPCHIRKSSFYWEDVRKSVNIKGDSEYEKGADGVVPSSCQQADYHCSGENCLGTNCEGSSRRTSPTPRSKECQGVGNQCKNSQDKDYGAANTRECHKHLEKTKETCTRNKCNRCHSRDRICDERDLEKSCISSSRAKSRRTHRGSVSHRNSSRSSSFSPNRDRSESCQSQNLHYRGLSEAPDRTHESPARRRSAHWTEIKTSTEKRGSIGDNQQDRLDPAWTSVEKTSSRCRNNSVDGSSDNSPSPHRGTCRERGSSETRSHKSSKHEPLDPNTPGSYRRGSSNFENVNTSLPSPRQCGNSVLDSADSNHCPSLHKTHQSSREAKGGKRSPLVRQRRSSYDDSVETNCSPSRQDDQCEVKSWRDRHRHSSHEDTGVSEKGYQQHSSEEQTEDVNSPVHPPRGRRRKPKRQNPPIKAKSATDKMSDCSNTTQCKQKTDDSASECKSKSAIPRCVGFRDKDLQFLANFSLHFQGGISVVVLCESITHIDTTVIVSPANQLLQSTGGIAQAISHAAGPDFDKMCREISLKNGLLDVSNIVCTRAGGLLRANYVIHVSAPFFNDYADIKQCHSALVHSYINCINYANGKLKARSIAFPPISTGELLGLTKSSSQPLQGSFGVDFDLSINAFYDALLIYTSDENTPKLLKDIRLVINDRDSVTFAIIILNQLNSMDSKEITEAALERYKFSCRKQSQRHCSQQTKKAANVSAEPKTSDAKVKKQLVPKESQLEPPAPSEVNKPIGLGSPRRSPSYTQAMCQLENGCMTKNNDAQTNCEQKANSLNFRKKADCKIDEESPDGVTSCLSALIHQTKTTLGAIRETNLDRKRSSSVGSVVRNRIQSSVVGGSDMDVRVGARLARSTSCHLEKDEKNAANATNNTNSSNNVNSNCEDGGKGCSSKETKGSKASCSSATSTPSKGHQSTSVKQSLLSTSQKVHSKDSSKPRSGFQPPKSMESTSEKESKSSSHRGEKNKKDSDKSKKDGDYDMRATNHINALLDKERDLCSSCRERIGQREELCCGHCLCKACYREITKKKPVCPDCGTVYAPIVGDQPKNGKMCVTLEHKLKLPGYETANGTIVINYTIPDGIQESCHPNPGKRYHGTCRTAYLPNNRDGNEVLKLLQKAFESRLTFTVGQSQTTGRKNVVIWTDINHKTSPCGGPANCGFPDASYLSMVRQQLEKKGIK</sequence>
<dbReference type="SUPFAM" id="SSF52949">
    <property type="entry name" value="Macro domain-like"/>
    <property type="match status" value="1"/>
</dbReference>
<evidence type="ECO:0000256" key="7">
    <source>
        <dbReference type="ARBA" id="ARBA00022833"/>
    </source>
</evidence>
<evidence type="ECO:0000256" key="2">
    <source>
        <dbReference type="ARBA" id="ARBA00004906"/>
    </source>
</evidence>
<evidence type="ECO:0000256" key="1">
    <source>
        <dbReference type="ARBA" id="ARBA00000900"/>
    </source>
</evidence>
<dbReference type="Gene3D" id="3.40.220.10">
    <property type="entry name" value="Leucine Aminopeptidase, subunit E, domain 1"/>
    <property type="match status" value="1"/>
</dbReference>
<keyword evidence="4" id="KW-0808">Transferase</keyword>
<dbReference type="InterPro" id="IPR039399">
    <property type="entry name" value="Deltex_C_sf"/>
</dbReference>
<evidence type="ECO:0000256" key="4">
    <source>
        <dbReference type="ARBA" id="ARBA00022679"/>
    </source>
</evidence>
<dbReference type="GO" id="GO:0016567">
    <property type="term" value="P:protein ubiquitination"/>
    <property type="evidence" value="ECO:0007669"/>
    <property type="project" value="UniProtKB-UniPathway"/>
</dbReference>